<keyword evidence="1" id="KW-1133">Transmembrane helix</keyword>
<organism evidence="2 3">
    <name type="scientific">Geodermatophilus aquaeductus</name>
    <dbReference type="NCBI Taxonomy" id="1564161"/>
    <lineage>
        <taxon>Bacteria</taxon>
        <taxon>Bacillati</taxon>
        <taxon>Actinomycetota</taxon>
        <taxon>Actinomycetes</taxon>
        <taxon>Geodermatophilales</taxon>
        <taxon>Geodermatophilaceae</taxon>
        <taxon>Geodermatophilus</taxon>
    </lineage>
</organism>
<name>A0A521F7U0_9ACTN</name>
<accession>A0A521F7U0</accession>
<dbReference type="InterPro" id="IPR045919">
    <property type="entry name" value="DUF6338"/>
</dbReference>
<evidence type="ECO:0000256" key="1">
    <source>
        <dbReference type="SAM" id="Phobius"/>
    </source>
</evidence>
<proteinExistence type="predicted"/>
<dbReference type="RefSeq" id="WP_142459759.1">
    <property type="nucleotide sequence ID" value="NZ_FXTJ01000007.1"/>
</dbReference>
<keyword evidence="1" id="KW-0812">Transmembrane</keyword>
<protein>
    <submittedName>
        <fullName evidence="2">Uncharacterized protein</fullName>
    </submittedName>
</protein>
<evidence type="ECO:0000313" key="3">
    <source>
        <dbReference type="Proteomes" id="UP000317484"/>
    </source>
</evidence>
<dbReference type="EMBL" id="FXTJ01000007">
    <property type="protein sequence ID" value="SMO92233.1"/>
    <property type="molecule type" value="Genomic_DNA"/>
</dbReference>
<feature type="transmembrane region" description="Helical" evidence="1">
    <location>
        <begin position="47"/>
        <end position="67"/>
    </location>
</feature>
<dbReference type="Pfam" id="PF19865">
    <property type="entry name" value="DUF6338"/>
    <property type="match status" value="1"/>
</dbReference>
<feature type="transmembrane region" description="Helical" evidence="1">
    <location>
        <begin position="6"/>
        <end position="26"/>
    </location>
</feature>
<feature type="transmembrane region" description="Helical" evidence="1">
    <location>
        <begin position="87"/>
        <end position="108"/>
    </location>
</feature>
<gene>
    <name evidence="2" type="ORF">SAMN06273567_107165</name>
</gene>
<dbReference type="Proteomes" id="UP000317484">
    <property type="component" value="Unassembled WGS sequence"/>
</dbReference>
<keyword evidence="1" id="KW-0472">Membrane</keyword>
<dbReference type="AlphaFoldDB" id="A0A521F7U0"/>
<reference evidence="2 3" key="1">
    <citation type="submission" date="2017-05" db="EMBL/GenBank/DDBJ databases">
        <authorList>
            <person name="Varghese N."/>
            <person name="Submissions S."/>
        </authorList>
    </citation>
    <scope>NUCLEOTIDE SEQUENCE [LARGE SCALE GENOMIC DNA]</scope>
    <source>
        <strain evidence="2 3">DSM 46834</strain>
    </source>
</reference>
<sequence length="251" mass="27516">MLVPTSVFQLAAVLLLMLPGIVYTAVRRRLVGPTPEDQAFSVRLTRALAVSVVFDIAYVLIAGPWLVDLLSPRPGSNDALSGLTNRPRVAAAVALLLLIVVPTAIAALGQLRLRKPLLGERPLALAPVYHPTPSAWDQAALERGGAFVRVFTEDGHWVGGWLGAGAYVSTYPQPRDLFIDEEWKLGPAGDFLERVPDSLGVFVPLTGKERVAWISAPADQTTPPRLPVHRRLLSRLWARWRRRRGRHTPAS</sequence>
<evidence type="ECO:0000313" key="2">
    <source>
        <dbReference type="EMBL" id="SMO92233.1"/>
    </source>
</evidence>
<keyword evidence="3" id="KW-1185">Reference proteome</keyword>